<protein>
    <submittedName>
        <fullName evidence="1">Uncharacterized protein</fullName>
    </submittedName>
</protein>
<sequence length="33" mass="3618">MGTQSGSWVGSGLPSLDPDPGWVWGWVLRKPTY</sequence>
<proteinExistence type="predicted"/>
<organism evidence="1 2">
    <name type="scientific">Penicillium antarcticum</name>
    <dbReference type="NCBI Taxonomy" id="416450"/>
    <lineage>
        <taxon>Eukaryota</taxon>
        <taxon>Fungi</taxon>
        <taxon>Dikarya</taxon>
        <taxon>Ascomycota</taxon>
        <taxon>Pezizomycotina</taxon>
        <taxon>Eurotiomycetes</taxon>
        <taxon>Eurotiomycetidae</taxon>
        <taxon>Eurotiales</taxon>
        <taxon>Aspergillaceae</taxon>
        <taxon>Penicillium</taxon>
    </lineage>
</organism>
<dbReference type="EMBL" id="MDYN01000147">
    <property type="protein sequence ID" value="OQD75571.1"/>
    <property type="molecule type" value="Genomic_DNA"/>
</dbReference>
<dbReference type="AlphaFoldDB" id="A0A1V6PEV9"/>
<accession>A0A1V6PEV9</accession>
<keyword evidence="2" id="KW-1185">Reference proteome</keyword>
<name>A0A1V6PEV9_9EURO</name>
<dbReference type="Proteomes" id="UP000191672">
    <property type="component" value="Unassembled WGS sequence"/>
</dbReference>
<comment type="caution">
    <text evidence="1">The sequence shown here is derived from an EMBL/GenBank/DDBJ whole genome shotgun (WGS) entry which is preliminary data.</text>
</comment>
<gene>
    <name evidence="1" type="ORF">PENANT_c147G05120</name>
</gene>
<evidence type="ECO:0000313" key="1">
    <source>
        <dbReference type="EMBL" id="OQD75571.1"/>
    </source>
</evidence>
<evidence type="ECO:0000313" key="2">
    <source>
        <dbReference type="Proteomes" id="UP000191672"/>
    </source>
</evidence>
<reference evidence="2" key="1">
    <citation type="journal article" date="2017" name="Nat. Microbiol.">
        <title>Global analysis of biosynthetic gene clusters reveals vast potential of secondary metabolite production in Penicillium species.</title>
        <authorList>
            <person name="Nielsen J.C."/>
            <person name="Grijseels S."/>
            <person name="Prigent S."/>
            <person name="Ji B."/>
            <person name="Dainat J."/>
            <person name="Nielsen K.F."/>
            <person name="Frisvad J.C."/>
            <person name="Workman M."/>
            <person name="Nielsen J."/>
        </authorList>
    </citation>
    <scope>NUCLEOTIDE SEQUENCE [LARGE SCALE GENOMIC DNA]</scope>
    <source>
        <strain evidence="2">IBT 31811</strain>
    </source>
</reference>